<feature type="region of interest" description="Disordered" evidence="1">
    <location>
        <begin position="258"/>
        <end position="281"/>
    </location>
</feature>
<sequence length="397" mass="43031">MDPTPSDRLSSHLDALRPSSSSPRRGWSQHPPSSAFSPTPETASSSSQQANPCRYETGLDETTRAYRTTALRHLNGNSKPLSWKTRQAAHSAGSGRSSSLASQPVLVRSYSGGPDDKSGTSKMPTRRSFLFTGASNPQRRVPELPSDEEFSIDGILRAIDPDIRSTLNSIGEICGRSKLSLANEYGSHIAPLGEIRAPPGGLLPVEEANSDHEGYSGDNVVIYDDDNNAGDGREHTLFSNYTFFDALLPPISAPSRNFDADSPSSHTALNQSGIESLPTTREFASKPKAAGRALLGTSTEVDVDDRVQTILTPALVSEILLDAQAHDCLLTTHPLPDQPPQRPGITKRWSEPAKSSDVQSLFRWLKLAAWNDCSASERQTAEMRLRAMLGRQTEQTA</sequence>
<gene>
    <name evidence="2" type="ORF">BJX67DRAFT_260862</name>
</gene>
<name>A0ABR4LGB8_9EURO</name>
<feature type="compositionally biased region" description="Polar residues" evidence="1">
    <location>
        <begin position="30"/>
        <end position="51"/>
    </location>
</feature>
<organism evidence="2 3">
    <name type="scientific">Aspergillus lucknowensis</name>
    <dbReference type="NCBI Taxonomy" id="176173"/>
    <lineage>
        <taxon>Eukaryota</taxon>
        <taxon>Fungi</taxon>
        <taxon>Dikarya</taxon>
        <taxon>Ascomycota</taxon>
        <taxon>Pezizomycotina</taxon>
        <taxon>Eurotiomycetes</taxon>
        <taxon>Eurotiomycetidae</taxon>
        <taxon>Eurotiales</taxon>
        <taxon>Aspergillaceae</taxon>
        <taxon>Aspergillus</taxon>
        <taxon>Aspergillus subgen. Nidulantes</taxon>
    </lineage>
</organism>
<reference evidence="2 3" key="1">
    <citation type="submission" date="2024-07" db="EMBL/GenBank/DDBJ databases">
        <title>Section-level genome sequencing and comparative genomics of Aspergillus sections Usti and Cavernicolus.</title>
        <authorList>
            <consortium name="Lawrence Berkeley National Laboratory"/>
            <person name="Nybo J.L."/>
            <person name="Vesth T.C."/>
            <person name="Theobald S."/>
            <person name="Frisvad J.C."/>
            <person name="Larsen T.O."/>
            <person name="Kjaerboelling I."/>
            <person name="Rothschild-Mancinelli K."/>
            <person name="Lyhne E.K."/>
            <person name="Kogle M.E."/>
            <person name="Barry K."/>
            <person name="Clum A."/>
            <person name="Na H."/>
            <person name="Ledsgaard L."/>
            <person name="Lin J."/>
            <person name="Lipzen A."/>
            <person name="Kuo A."/>
            <person name="Riley R."/>
            <person name="Mondo S."/>
            <person name="Labutti K."/>
            <person name="Haridas S."/>
            <person name="Pangalinan J."/>
            <person name="Salamov A.A."/>
            <person name="Simmons B.A."/>
            <person name="Magnuson J.K."/>
            <person name="Chen J."/>
            <person name="Drula E."/>
            <person name="Henrissat B."/>
            <person name="Wiebenga A."/>
            <person name="Lubbers R.J."/>
            <person name="Gomes A.C."/>
            <person name="Macurrencykelacurrency M.R."/>
            <person name="Stajich J."/>
            <person name="Grigoriev I.V."/>
            <person name="Mortensen U.H."/>
            <person name="De Vries R.P."/>
            <person name="Baker S.E."/>
            <person name="Andersen M.R."/>
        </authorList>
    </citation>
    <scope>NUCLEOTIDE SEQUENCE [LARGE SCALE GENOMIC DNA]</scope>
    <source>
        <strain evidence="2 3">CBS 449.75</strain>
    </source>
</reference>
<feature type="compositionally biased region" description="Polar residues" evidence="1">
    <location>
        <begin position="262"/>
        <end position="279"/>
    </location>
</feature>
<evidence type="ECO:0000313" key="2">
    <source>
        <dbReference type="EMBL" id="KAL2863520.1"/>
    </source>
</evidence>
<evidence type="ECO:0000313" key="3">
    <source>
        <dbReference type="Proteomes" id="UP001610432"/>
    </source>
</evidence>
<feature type="compositionally biased region" description="Low complexity" evidence="1">
    <location>
        <begin position="88"/>
        <end position="102"/>
    </location>
</feature>
<keyword evidence="3" id="KW-1185">Reference proteome</keyword>
<accession>A0ABR4LGB8</accession>
<dbReference type="EMBL" id="JBFXLQ010000051">
    <property type="protein sequence ID" value="KAL2863520.1"/>
    <property type="molecule type" value="Genomic_DNA"/>
</dbReference>
<protein>
    <submittedName>
        <fullName evidence="2">Uncharacterized protein</fullName>
    </submittedName>
</protein>
<feature type="region of interest" description="Disordered" evidence="1">
    <location>
        <begin position="332"/>
        <end position="352"/>
    </location>
</feature>
<evidence type="ECO:0000256" key="1">
    <source>
        <dbReference type="SAM" id="MobiDB-lite"/>
    </source>
</evidence>
<proteinExistence type="predicted"/>
<dbReference type="Proteomes" id="UP001610432">
    <property type="component" value="Unassembled WGS sequence"/>
</dbReference>
<dbReference type="RefSeq" id="XP_070882499.1">
    <property type="nucleotide sequence ID" value="XM_071026332.1"/>
</dbReference>
<dbReference type="GeneID" id="98141404"/>
<feature type="region of interest" description="Disordered" evidence="1">
    <location>
        <begin position="1"/>
        <end position="127"/>
    </location>
</feature>
<comment type="caution">
    <text evidence="2">The sequence shown here is derived from an EMBL/GenBank/DDBJ whole genome shotgun (WGS) entry which is preliminary data.</text>
</comment>